<evidence type="ECO:0000313" key="3">
    <source>
        <dbReference type="Proteomes" id="UP000599074"/>
    </source>
</evidence>
<keyword evidence="3" id="KW-1185">Reference proteome</keyword>
<sequence length="144" mass="14660">MTTIATSAGPGRIRRRLNHVPAGLVGCAVVLVAAVPIAAMTHGASGALGAAIGVLGVAVSYVLSGLAVAWADSIDTQLAMPVGLATYAIKFSLLGALLIAVGGSTWPGLHPMAFAILAAVFGWNGAHLWWITHAKIPYVEIDPQ</sequence>
<comment type="caution">
    <text evidence="2">The sequence shown here is derived from an EMBL/GenBank/DDBJ whole genome shotgun (WGS) entry which is preliminary data.</text>
</comment>
<protein>
    <recommendedName>
        <fullName evidence="4">ATP synthase protein I</fullName>
    </recommendedName>
</protein>
<keyword evidence="1" id="KW-0812">Transmembrane</keyword>
<evidence type="ECO:0000313" key="2">
    <source>
        <dbReference type="EMBL" id="GII20818.1"/>
    </source>
</evidence>
<feature type="transmembrane region" description="Helical" evidence="1">
    <location>
        <begin position="47"/>
        <end position="70"/>
    </location>
</feature>
<dbReference type="EMBL" id="BOON01000003">
    <property type="protein sequence ID" value="GII20818.1"/>
    <property type="molecule type" value="Genomic_DNA"/>
</dbReference>
<name>A0A8J3T5W3_9ACTN</name>
<dbReference type="Proteomes" id="UP000599074">
    <property type="component" value="Unassembled WGS sequence"/>
</dbReference>
<evidence type="ECO:0008006" key="4">
    <source>
        <dbReference type="Google" id="ProtNLM"/>
    </source>
</evidence>
<organism evidence="2 3">
    <name type="scientific">Planosporangium mesophilum</name>
    <dbReference type="NCBI Taxonomy" id="689768"/>
    <lineage>
        <taxon>Bacteria</taxon>
        <taxon>Bacillati</taxon>
        <taxon>Actinomycetota</taxon>
        <taxon>Actinomycetes</taxon>
        <taxon>Micromonosporales</taxon>
        <taxon>Micromonosporaceae</taxon>
        <taxon>Planosporangium</taxon>
    </lineage>
</organism>
<feature type="transmembrane region" description="Helical" evidence="1">
    <location>
        <begin position="20"/>
        <end position="41"/>
    </location>
</feature>
<feature type="transmembrane region" description="Helical" evidence="1">
    <location>
        <begin position="112"/>
        <end position="131"/>
    </location>
</feature>
<accession>A0A8J3T5W3</accession>
<keyword evidence="1" id="KW-1133">Transmembrane helix</keyword>
<evidence type="ECO:0000256" key="1">
    <source>
        <dbReference type="SAM" id="Phobius"/>
    </source>
</evidence>
<gene>
    <name evidence="2" type="ORF">Pme01_04150</name>
</gene>
<feature type="transmembrane region" description="Helical" evidence="1">
    <location>
        <begin position="82"/>
        <end position="106"/>
    </location>
</feature>
<dbReference type="RefSeq" id="WP_168112928.1">
    <property type="nucleotide sequence ID" value="NZ_BOON01000003.1"/>
</dbReference>
<proteinExistence type="predicted"/>
<reference evidence="2" key="1">
    <citation type="submission" date="2021-01" db="EMBL/GenBank/DDBJ databases">
        <title>Whole genome shotgun sequence of Planosporangium mesophilum NBRC 109066.</title>
        <authorList>
            <person name="Komaki H."/>
            <person name="Tamura T."/>
        </authorList>
    </citation>
    <scope>NUCLEOTIDE SEQUENCE</scope>
    <source>
        <strain evidence="2">NBRC 109066</strain>
    </source>
</reference>
<dbReference type="AlphaFoldDB" id="A0A8J3T5W3"/>
<keyword evidence="1" id="KW-0472">Membrane</keyword>